<dbReference type="PANTHER" id="PTHR20941:SF1">
    <property type="entry name" value="FOLIC ACID SYNTHESIS PROTEIN FOL1"/>
    <property type="match status" value="1"/>
</dbReference>
<dbReference type="SUPFAM" id="SSF51717">
    <property type="entry name" value="Dihydropteroate synthetase-like"/>
    <property type="match status" value="1"/>
</dbReference>
<evidence type="ECO:0000313" key="11">
    <source>
        <dbReference type="Proteomes" id="UP000234328"/>
    </source>
</evidence>
<comment type="caution">
    <text evidence="10">The sequence shown here is derived from an EMBL/GenBank/DDBJ whole genome shotgun (WGS) entry which is preliminary data.</text>
</comment>
<evidence type="ECO:0000256" key="7">
    <source>
        <dbReference type="ARBA" id="ARBA00022842"/>
    </source>
</evidence>
<comment type="cofactor">
    <cofactor evidence="2">
        <name>Mg(2+)</name>
        <dbReference type="ChEBI" id="CHEBI:18420"/>
    </cofactor>
</comment>
<reference evidence="10 11" key="1">
    <citation type="submission" date="2017-10" db="EMBL/GenBank/DDBJ databases">
        <title>Two draft genome sequences of Pusillimonas sp. strains isolated from a nitrate- and radionuclide-contaminated groundwater in Russia.</title>
        <authorList>
            <person name="Grouzdev D.S."/>
            <person name="Tourova T.P."/>
            <person name="Goeva M.A."/>
            <person name="Babich T.L."/>
            <person name="Sokolova D.S."/>
            <person name="Abdullin R."/>
            <person name="Poltaraus A.B."/>
            <person name="Toshchakov S.V."/>
            <person name="Nazina T.N."/>
        </authorList>
    </citation>
    <scope>NUCLEOTIDE SEQUENCE [LARGE SCALE GENOMIC DNA]</scope>
    <source>
        <strain evidence="10 11">JR1/69-2-13</strain>
    </source>
</reference>
<dbReference type="InterPro" id="IPR006390">
    <property type="entry name" value="DHP_synth_dom"/>
</dbReference>
<dbReference type="InterPro" id="IPR000489">
    <property type="entry name" value="Pterin-binding_dom"/>
</dbReference>
<dbReference type="InterPro" id="IPR011005">
    <property type="entry name" value="Dihydropteroate_synth-like_sf"/>
</dbReference>
<evidence type="ECO:0000256" key="3">
    <source>
        <dbReference type="ARBA" id="ARBA00004763"/>
    </source>
</evidence>
<dbReference type="Proteomes" id="UP000234328">
    <property type="component" value="Unassembled WGS sequence"/>
</dbReference>
<dbReference type="RefSeq" id="WP_102068677.1">
    <property type="nucleotide sequence ID" value="NZ_PDNV01000002.1"/>
</dbReference>
<protein>
    <recommendedName>
        <fullName evidence="4">dihydropteroate synthase</fullName>
        <ecNumber evidence="4">2.5.1.15</ecNumber>
    </recommendedName>
</protein>
<dbReference type="EC" id="2.5.1.15" evidence="4"/>
<evidence type="ECO:0000256" key="8">
    <source>
        <dbReference type="ARBA" id="ARBA00022909"/>
    </source>
</evidence>
<sequence length="279" mass="30358">MSSNLVCGRFELTLERPLVMGIVNVTPDSFSNTSTLHSPDIAIARGRQLIADGADILDIGGESTRPGAVPVSAADELARILPVVEGLLDAGIPLSIDTFKPEVMRRVLDAGADMINDIYGFRHDGAIEAVLDSRCGLCVMHMQGEPTTMQQAPRYDDVLHEISDFLHERVQVMRDAGIDRRRIILDPGFGFGKTPQQNYLMLQRLRDIDSKGFPWLIGMSRKSMIGHVTGRLPADRLGGSVAAALAAVARGAHIIRVHDVSATVDAVKVWQAIEQGKFI</sequence>
<dbReference type="EMBL" id="PDNV01000002">
    <property type="protein sequence ID" value="PLC55352.1"/>
    <property type="molecule type" value="Genomic_DNA"/>
</dbReference>
<comment type="pathway">
    <text evidence="3">Cofactor biosynthesis; tetrahydrofolate biosynthesis; 7,8-dihydrofolate from 2-amino-4-hydroxy-6-hydroxymethyl-7,8-dihydropteridine diphosphate and 4-aminobenzoate: step 1/2.</text>
</comment>
<keyword evidence="6" id="KW-0479">Metal-binding</keyword>
<comment type="catalytic activity">
    <reaction evidence="1">
        <text>(7,8-dihydropterin-6-yl)methyl diphosphate + 4-aminobenzoate = 7,8-dihydropteroate + diphosphate</text>
        <dbReference type="Rhea" id="RHEA:19949"/>
        <dbReference type="ChEBI" id="CHEBI:17836"/>
        <dbReference type="ChEBI" id="CHEBI:17839"/>
        <dbReference type="ChEBI" id="CHEBI:33019"/>
        <dbReference type="ChEBI" id="CHEBI:72950"/>
        <dbReference type="EC" id="2.5.1.15"/>
    </reaction>
</comment>
<accession>A0A2N4UJZ8</accession>
<evidence type="ECO:0000313" key="10">
    <source>
        <dbReference type="EMBL" id="PLC55352.1"/>
    </source>
</evidence>
<proteinExistence type="predicted"/>
<dbReference type="PROSITE" id="PS00793">
    <property type="entry name" value="DHPS_2"/>
    <property type="match status" value="1"/>
</dbReference>
<feature type="domain" description="Pterin-binding" evidence="9">
    <location>
        <begin position="17"/>
        <end position="268"/>
    </location>
</feature>
<dbReference type="Gene3D" id="3.20.20.20">
    <property type="entry name" value="Dihydropteroate synthase-like"/>
    <property type="match status" value="1"/>
</dbReference>
<dbReference type="CDD" id="cd00739">
    <property type="entry name" value="DHPS"/>
    <property type="match status" value="1"/>
</dbReference>
<dbReference type="NCBIfam" id="TIGR01496">
    <property type="entry name" value="DHPS"/>
    <property type="match status" value="1"/>
</dbReference>
<name>A0A2N4UJZ8_9BURK</name>
<evidence type="ECO:0000259" key="9">
    <source>
        <dbReference type="PROSITE" id="PS50972"/>
    </source>
</evidence>
<keyword evidence="11" id="KW-1185">Reference proteome</keyword>
<dbReference type="GO" id="GO:0004156">
    <property type="term" value="F:dihydropteroate synthase activity"/>
    <property type="evidence" value="ECO:0007669"/>
    <property type="project" value="UniProtKB-EC"/>
</dbReference>
<dbReference type="AlphaFoldDB" id="A0A2N4UJZ8"/>
<keyword evidence="7" id="KW-0460">Magnesium</keyword>
<dbReference type="GO" id="GO:0046654">
    <property type="term" value="P:tetrahydrofolate biosynthetic process"/>
    <property type="evidence" value="ECO:0007669"/>
    <property type="project" value="TreeGrafter"/>
</dbReference>
<organism evidence="10 11">
    <name type="scientific">Pollutimonas nitritireducens</name>
    <dbReference type="NCBI Taxonomy" id="2045209"/>
    <lineage>
        <taxon>Bacteria</taxon>
        <taxon>Pseudomonadati</taxon>
        <taxon>Pseudomonadota</taxon>
        <taxon>Betaproteobacteria</taxon>
        <taxon>Burkholderiales</taxon>
        <taxon>Alcaligenaceae</taxon>
        <taxon>Pollutimonas</taxon>
    </lineage>
</organism>
<dbReference type="PANTHER" id="PTHR20941">
    <property type="entry name" value="FOLATE SYNTHESIS PROTEINS"/>
    <property type="match status" value="1"/>
</dbReference>
<dbReference type="GO" id="GO:0046872">
    <property type="term" value="F:metal ion binding"/>
    <property type="evidence" value="ECO:0007669"/>
    <property type="project" value="UniProtKB-KW"/>
</dbReference>
<keyword evidence="8" id="KW-0289">Folate biosynthesis</keyword>
<evidence type="ECO:0000256" key="5">
    <source>
        <dbReference type="ARBA" id="ARBA00022679"/>
    </source>
</evidence>
<dbReference type="PROSITE" id="PS50972">
    <property type="entry name" value="PTERIN_BINDING"/>
    <property type="match status" value="1"/>
</dbReference>
<evidence type="ECO:0000256" key="4">
    <source>
        <dbReference type="ARBA" id="ARBA00012458"/>
    </source>
</evidence>
<evidence type="ECO:0000256" key="2">
    <source>
        <dbReference type="ARBA" id="ARBA00001946"/>
    </source>
</evidence>
<keyword evidence="5" id="KW-0808">Transferase</keyword>
<dbReference type="GO" id="GO:0046656">
    <property type="term" value="P:folic acid biosynthetic process"/>
    <property type="evidence" value="ECO:0007669"/>
    <property type="project" value="UniProtKB-KW"/>
</dbReference>
<evidence type="ECO:0000256" key="6">
    <source>
        <dbReference type="ARBA" id="ARBA00022723"/>
    </source>
</evidence>
<dbReference type="OrthoDB" id="9811744at2"/>
<gene>
    <name evidence="10" type="primary">folP</name>
    <name evidence="10" type="ORF">CR155_03895</name>
</gene>
<dbReference type="Pfam" id="PF00809">
    <property type="entry name" value="Pterin_bind"/>
    <property type="match status" value="1"/>
</dbReference>
<evidence type="ECO:0000256" key="1">
    <source>
        <dbReference type="ARBA" id="ARBA00000012"/>
    </source>
</evidence>
<dbReference type="InterPro" id="IPR045031">
    <property type="entry name" value="DHP_synth-like"/>
</dbReference>
<dbReference type="GO" id="GO:0005829">
    <property type="term" value="C:cytosol"/>
    <property type="evidence" value="ECO:0007669"/>
    <property type="project" value="TreeGrafter"/>
</dbReference>